<comment type="caution">
    <text evidence="2">The sequence shown here is derived from an EMBL/GenBank/DDBJ whole genome shotgun (WGS) entry which is preliminary data.</text>
</comment>
<dbReference type="EMBL" id="AECV01000060">
    <property type="protein sequence ID" value="EFW28755.1"/>
    <property type="molecule type" value="Genomic_DNA"/>
</dbReference>
<evidence type="ECO:0000313" key="2">
    <source>
        <dbReference type="EMBL" id="EFW28755.1"/>
    </source>
</evidence>
<organism evidence="2 3">
    <name type="scientific">Selenomonas artemidis F0399</name>
    <dbReference type="NCBI Taxonomy" id="749551"/>
    <lineage>
        <taxon>Bacteria</taxon>
        <taxon>Bacillati</taxon>
        <taxon>Bacillota</taxon>
        <taxon>Negativicutes</taxon>
        <taxon>Selenomonadales</taxon>
        <taxon>Selenomonadaceae</taxon>
        <taxon>Selenomonas</taxon>
    </lineage>
</organism>
<sequence length="73" mass="7056">MTTEDKTAAIDTVAAVASAGVGIGVAGIFAAAAAPEILAVGAGIVLGSIIGKNIDKLADLAKDNYCGKPNEGN</sequence>
<keyword evidence="1" id="KW-0472">Membrane</keyword>
<dbReference type="Proteomes" id="UP000004633">
    <property type="component" value="Unassembled WGS sequence"/>
</dbReference>
<keyword evidence="1" id="KW-1133">Transmembrane helix</keyword>
<evidence type="ECO:0000313" key="3">
    <source>
        <dbReference type="Proteomes" id="UP000004633"/>
    </source>
</evidence>
<protein>
    <submittedName>
        <fullName evidence="2">Uncharacterized protein</fullName>
    </submittedName>
</protein>
<keyword evidence="1" id="KW-0812">Transmembrane</keyword>
<accession>E7N4Y8</accession>
<feature type="transmembrane region" description="Helical" evidence="1">
    <location>
        <begin position="12"/>
        <end position="31"/>
    </location>
</feature>
<dbReference type="AlphaFoldDB" id="E7N4Y8"/>
<name>E7N4Y8_9FIRM</name>
<proteinExistence type="predicted"/>
<evidence type="ECO:0000256" key="1">
    <source>
        <dbReference type="SAM" id="Phobius"/>
    </source>
</evidence>
<reference evidence="2 3" key="1">
    <citation type="submission" date="2010-08" db="EMBL/GenBank/DDBJ databases">
        <authorList>
            <person name="Weinstock G."/>
            <person name="Sodergren E."/>
            <person name="Clifton S."/>
            <person name="Fulton L."/>
            <person name="Fulton B."/>
            <person name="Courtney L."/>
            <person name="Fronick C."/>
            <person name="Harrison M."/>
            <person name="Strong C."/>
            <person name="Farmer C."/>
            <person name="Delahaunty K."/>
            <person name="Markovic C."/>
            <person name="Hall O."/>
            <person name="Minx P."/>
            <person name="Tomlinson C."/>
            <person name="Mitreva M."/>
            <person name="Hou S."/>
            <person name="Chen J."/>
            <person name="Wollam A."/>
            <person name="Pepin K.H."/>
            <person name="Johnson M."/>
            <person name="Bhonagiri V."/>
            <person name="Zhang X."/>
            <person name="Suruliraj S."/>
            <person name="Warren W."/>
            <person name="Chinwalla A."/>
            <person name="Mardis E.R."/>
            <person name="Wilson R.K."/>
        </authorList>
    </citation>
    <scope>NUCLEOTIDE SEQUENCE [LARGE SCALE GENOMIC DNA]</scope>
    <source>
        <strain evidence="2 3">F0399</strain>
    </source>
</reference>
<keyword evidence="3" id="KW-1185">Reference proteome</keyword>
<gene>
    <name evidence="2" type="ORF">HMPREF9555_02083</name>
</gene>
<dbReference type="STRING" id="749551.HMPREF9555_02083"/>
<dbReference type="HOGENOM" id="CLU_2702725_0_0_9"/>
<dbReference type="RefSeq" id="WP_009350730.1">
    <property type="nucleotide sequence ID" value="NZ_GL638157.1"/>
</dbReference>